<evidence type="ECO:0000256" key="9">
    <source>
        <dbReference type="ARBA" id="ARBA00030865"/>
    </source>
</evidence>
<evidence type="ECO:0000256" key="1">
    <source>
        <dbReference type="ARBA" id="ARBA00004173"/>
    </source>
</evidence>
<dbReference type="Proteomes" id="UP000076842">
    <property type="component" value="Unassembled WGS sequence"/>
</dbReference>
<dbReference type="InterPro" id="IPR045462">
    <property type="entry name" value="aa-tRNA-synth_I_cd-bd"/>
</dbReference>
<dbReference type="InterPro" id="IPR008925">
    <property type="entry name" value="aa_tRNA-synth_I_cd-bd_sf"/>
</dbReference>
<evidence type="ECO:0000256" key="2">
    <source>
        <dbReference type="ARBA" id="ARBA00007894"/>
    </source>
</evidence>
<dbReference type="SUPFAM" id="SSF52374">
    <property type="entry name" value="Nucleotidylyl transferase"/>
    <property type="match status" value="1"/>
</dbReference>
<dbReference type="InterPro" id="IPR020058">
    <property type="entry name" value="Glu/Gln-tRNA-synth_Ib_cat-dom"/>
</dbReference>
<evidence type="ECO:0000256" key="5">
    <source>
        <dbReference type="ARBA" id="ARBA00022741"/>
    </source>
</evidence>
<keyword evidence="6 11" id="KW-0067">ATP-binding</keyword>
<dbReference type="AlphaFoldDB" id="A0A165G178"/>
<dbReference type="FunFam" id="3.40.50.620:FF:000045">
    <property type="entry name" value="Glutamate--tRNA ligase, mitochondrial"/>
    <property type="match status" value="1"/>
</dbReference>
<accession>A0A165G178</accession>
<keyword evidence="5 11" id="KW-0547">Nucleotide-binding</keyword>
<dbReference type="GO" id="GO:0006424">
    <property type="term" value="P:glutamyl-tRNA aminoacylation"/>
    <property type="evidence" value="ECO:0007669"/>
    <property type="project" value="InterPro"/>
</dbReference>
<evidence type="ECO:0000256" key="4">
    <source>
        <dbReference type="ARBA" id="ARBA00022598"/>
    </source>
</evidence>
<dbReference type="Pfam" id="PF19269">
    <property type="entry name" value="Anticodon_2"/>
    <property type="match status" value="1"/>
</dbReference>
<evidence type="ECO:0000259" key="12">
    <source>
        <dbReference type="Pfam" id="PF00749"/>
    </source>
</evidence>
<dbReference type="GO" id="GO:0000049">
    <property type="term" value="F:tRNA binding"/>
    <property type="evidence" value="ECO:0007669"/>
    <property type="project" value="InterPro"/>
</dbReference>
<gene>
    <name evidence="14" type="ORF">CALCODRAFT_550451</name>
</gene>
<sequence length="484" mass="54493">MPPFPRLRFAPSPTGSFHLGGLRTALFNHLLARKWGGKWLLRIEDTDQTRLVEGSVDEIRSGLEWAGLNYDEGPVVGGKYGPYFQSQRLDLYHSHTAELLKKDHAYRCFCNPAQLAEIRLRLVNNGSMAGYDRTCRTLEPEEVKHNLSLGKPHCIRLSTPDEPTPRFNDLVFGNPSPNPVPVDPIILKSDGYPTYHLANVVDDHAMEITHVLRGEEWLPSVPLHLTLYSAFGWEPPQFAHLPLLLNEDGSKMSKRTGVGAFVSEYREQGWEPETLLNWLVLAGWGGRRDPYGNQDLAKTPVYLSIDEDLIERFDLRNFTHRRSVLAPGLLAKLNRPHIHAKLSDPRERRKIVEKMLPIVKSHFPDSPNANYEFVEKALLALEHQLDKLGDFPSISGYLFQEPDYNDPAVVMAKKAVGSFDSTACLKRAQEELASLEDSQWTEPEIKRALDGIKQEVGGTKKLMSALRYALTGGKVCFSLQISAG</sequence>
<comment type="similarity">
    <text evidence="2">Belongs to the class-I aminoacyl-tRNA synthetase family. Glutamate--tRNA ligase type 1 subfamily.</text>
</comment>
<dbReference type="InterPro" id="IPR001412">
    <property type="entry name" value="aa-tRNA-synth_I_CS"/>
</dbReference>
<comment type="subcellular location">
    <subcellularLocation>
        <location evidence="1">Mitochondrion</location>
    </subcellularLocation>
</comment>
<dbReference type="Pfam" id="PF00749">
    <property type="entry name" value="tRNA-synt_1c"/>
    <property type="match status" value="1"/>
</dbReference>
<dbReference type="PRINTS" id="PR00987">
    <property type="entry name" value="TRNASYNTHGLU"/>
</dbReference>
<evidence type="ECO:0000313" key="14">
    <source>
        <dbReference type="EMBL" id="KZT57473.1"/>
    </source>
</evidence>
<dbReference type="GO" id="GO:0005524">
    <property type="term" value="F:ATP binding"/>
    <property type="evidence" value="ECO:0007669"/>
    <property type="project" value="UniProtKB-KW"/>
</dbReference>
<keyword evidence="7 11" id="KW-0648">Protein biosynthesis</keyword>
<dbReference type="GO" id="GO:0008270">
    <property type="term" value="F:zinc ion binding"/>
    <property type="evidence" value="ECO:0007669"/>
    <property type="project" value="InterPro"/>
</dbReference>
<dbReference type="InterPro" id="IPR020751">
    <property type="entry name" value="aa-tRNA-synth_I_codon-bd_sub2"/>
</dbReference>
<evidence type="ECO:0000256" key="8">
    <source>
        <dbReference type="ARBA" id="ARBA00023146"/>
    </source>
</evidence>
<evidence type="ECO:0000256" key="7">
    <source>
        <dbReference type="ARBA" id="ARBA00022917"/>
    </source>
</evidence>
<dbReference type="InParanoid" id="A0A165G178"/>
<feature type="domain" description="Aminoacyl-tRNA synthetase class I anticodon-binding" evidence="13">
    <location>
        <begin position="352"/>
        <end position="479"/>
    </location>
</feature>
<dbReference type="InterPro" id="IPR049940">
    <property type="entry name" value="GluQ/Sye"/>
</dbReference>
<name>A0A165G178_9BASI</name>
<evidence type="ECO:0000256" key="3">
    <source>
        <dbReference type="ARBA" id="ARBA00012835"/>
    </source>
</evidence>
<dbReference type="Gene3D" id="3.40.50.620">
    <property type="entry name" value="HUPs"/>
    <property type="match status" value="1"/>
</dbReference>
<dbReference type="Gene3D" id="1.10.10.350">
    <property type="match status" value="1"/>
</dbReference>
<dbReference type="PANTHER" id="PTHR43311">
    <property type="entry name" value="GLUTAMATE--TRNA LIGASE"/>
    <property type="match status" value="1"/>
</dbReference>
<keyword evidence="4 11" id="KW-0436">Ligase</keyword>
<dbReference type="EMBL" id="KV423963">
    <property type="protein sequence ID" value="KZT57473.1"/>
    <property type="molecule type" value="Genomic_DNA"/>
</dbReference>
<reference evidence="14 15" key="1">
    <citation type="journal article" date="2016" name="Mol. Biol. Evol.">
        <title>Comparative Genomics of Early-Diverging Mushroom-Forming Fungi Provides Insights into the Origins of Lignocellulose Decay Capabilities.</title>
        <authorList>
            <person name="Nagy L.G."/>
            <person name="Riley R."/>
            <person name="Tritt A."/>
            <person name="Adam C."/>
            <person name="Daum C."/>
            <person name="Floudas D."/>
            <person name="Sun H."/>
            <person name="Yadav J.S."/>
            <person name="Pangilinan J."/>
            <person name="Larsson K.H."/>
            <person name="Matsuura K."/>
            <person name="Barry K."/>
            <person name="Labutti K."/>
            <person name="Kuo R."/>
            <person name="Ohm R.A."/>
            <person name="Bhattacharya S.S."/>
            <person name="Shirouzu T."/>
            <person name="Yoshinaga Y."/>
            <person name="Martin F.M."/>
            <person name="Grigoriev I.V."/>
            <person name="Hibbett D.S."/>
        </authorList>
    </citation>
    <scope>NUCLEOTIDE SEQUENCE [LARGE SCALE GENOMIC DNA]</scope>
    <source>
        <strain evidence="14 15">HHB12733</strain>
    </source>
</reference>
<evidence type="ECO:0000313" key="15">
    <source>
        <dbReference type="Proteomes" id="UP000076842"/>
    </source>
</evidence>
<dbReference type="InterPro" id="IPR033910">
    <property type="entry name" value="GluRS_core"/>
</dbReference>
<dbReference type="PANTHER" id="PTHR43311:SF2">
    <property type="entry name" value="GLUTAMATE--TRNA LIGASE, MITOCHONDRIAL-RELATED"/>
    <property type="match status" value="1"/>
</dbReference>
<dbReference type="GO" id="GO:0005739">
    <property type="term" value="C:mitochondrion"/>
    <property type="evidence" value="ECO:0007669"/>
    <property type="project" value="UniProtKB-SubCell"/>
</dbReference>
<feature type="domain" description="Glutamyl/glutaminyl-tRNA synthetase class Ib catalytic" evidence="12">
    <location>
        <begin position="6"/>
        <end position="285"/>
    </location>
</feature>
<dbReference type="EC" id="6.1.1.17" evidence="3"/>
<dbReference type="HAMAP" id="MF_00022">
    <property type="entry name" value="Glu_tRNA_synth_type1"/>
    <property type="match status" value="1"/>
</dbReference>
<organism evidence="14 15">
    <name type="scientific">Calocera cornea HHB12733</name>
    <dbReference type="NCBI Taxonomy" id="1353952"/>
    <lineage>
        <taxon>Eukaryota</taxon>
        <taxon>Fungi</taxon>
        <taxon>Dikarya</taxon>
        <taxon>Basidiomycota</taxon>
        <taxon>Agaricomycotina</taxon>
        <taxon>Dacrymycetes</taxon>
        <taxon>Dacrymycetales</taxon>
        <taxon>Dacrymycetaceae</taxon>
        <taxon>Calocera</taxon>
    </lineage>
</organism>
<evidence type="ECO:0000259" key="13">
    <source>
        <dbReference type="Pfam" id="PF19269"/>
    </source>
</evidence>
<dbReference type="InterPro" id="IPR014729">
    <property type="entry name" value="Rossmann-like_a/b/a_fold"/>
</dbReference>
<keyword evidence="15" id="KW-1185">Reference proteome</keyword>
<dbReference type="InterPro" id="IPR004527">
    <property type="entry name" value="Glu-tRNA-ligase_bac/mito"/>
</dbReference>
<evidence type="ECO:0000256" key="10">
    <source>
        <dbReference type="ARBA" id="ARBA00072917"/>
    </source>
</evidence>
<proteinExistence type="inferred from homology"/>
<dbReference type="SUPFAM" id="SSF48163">
    <property type="entry name" value="An anticodon-binding domain of class I aminoacyl-tRNA synthetases"/>
    <property type="match status" value="1"/>
</dbReference>
<dbReference type="OrthoDB" id="428822at2759"/>
<evidence type="ECO:0000256" key="6">
    <source>
        <dbReference type="ARBA" id="ARBA00022840"/>
    </source>
</evidence>
<keyword evidence="8 11" id="KW-0030">Aminoacyl-tRNA synthetase</keyword>
<dbReference type="GO" id="GO:0004818">
    <property type="term" value="F:glutamate-tRNA ligase activity"/>
    <property type="evidence" value="ECO:0007669"/>
    <property type="project" value="UniProtKB-EC"/>
</dbReference>
<protein>
    <recommendedName>
        <fullName evidence="10">Glutamate--tRNA ligase, mitochondrial</fullName>
        <ecNumber evidence="3">6.1.1.17</ecNumber>
    </recommendedName>
    <alternativeName>
        <fullName evidence="9">Glutamyl-tRNA synthetase</fullName>
    </alternativeName>
</protein>
<dbReference type="STRING" id="1353952.A0A165G178"/>
<dbReference type="PROSITE" id="PS00178">
    <property type="entry name" value="AA_TRNA_LIGASE_I"/>
    <property type="match status" value="1"/>
</dbReference>
<dbReference type="CDD" id="cd00808">
    <property type="entry name" value="GluRS_core"/>
    <property type="match status" value="1"/>
</dbReference>
<evidence type="ECO:0000256" key="11">
    <source>
        <dbReference type="RuleBase" id="RU363037"/>
    </source>
</evidence>
<dbReference type="NCBIfam" id="TIGR00464">
    <property type="entry name" value="gltX_bact"/>
    <property type="match status" value="1"/>
</dbReference>
<dbReference type="InterPro" id="IPR000924">
    <property type="entry name" value="Glu/Gln-tRNA-synth"/>
</dbReference>
<dbReference type="FunCoup" id="A0A165G178">
    <property type="interactions" value="393"/>
</dbReference>